<dbReference type="Proteomes" id="UP001567538">
    <property type="component" value="Unassembled WGS sequence"/>
</dbReference>
<keyword evidence="4" id="KW-0372">Hormone</keyword>
<dbReference type="InterPro" id="IPR008801">
    <property type="entry name" value="RALF"/>
</dbReference>
<evidence type="ECO:0000256" key="2">
    <source>
        <dbReference type="ARBA" id="ARBA00009178"/>
    </source>
</evidence>
<comment type="caution">
    <text evidence="8">The sequence shown here is derived from an EMBL/GenBank/DDBJ whole genome shotgun (WGS) entry which is preliminary data.</text>
</comment>
<dbReference type="AlphaFoldDB" id="A0ABD1I0V3"/>
<dbReference type="GO" id="GO:0005179">
    <property type="term" value="F:hormone activity"/>
    <property type="evidence" value="ECO:0007669"/>
    <property type="project" value="UniProtKB-KW"/>
</dbReference>
<keyword evidence="3" id="KW-0964">Secreted</keyword>
<dbReference type="Pfam" id="PF05498">
    <property type="entry name" value="RALF"/>
    <property type="match status" value="1"/>
</dbReference>
<evidence type="ECO:0000313" key="8">
    <source>
        <dbReference type="EMBL" id="KAL1562348.1"/>
    </source>
</evidence>
<evidence type="ECO:0000256" key="4">
    <source>
        <dbReference type="ARBA" id="ARBA00022702"/>
    </source>
</evidence>
<evidence type="ECO:0000256" key="6">
    <source>
        <dbReference type="ARBA" id="ARBA00023157"/>
    </source>
</evidence>
<feature type="chain" id="PRO_5044842669" evidence="7">
    <location>
        <begin position="26"/>
        <end position="162"/>
    </location>
</feature>
<accession>A0ABD1I0V3</accession>
<name>A0ABD1I0V3_SALDI</name>
<evidence type="ECO:0000256" key="1">
    <source>
        <dbReference type="ARBA" id="ARBA00004613"/>
    </source>
</evidence>
<keyword evidence="6" id="KW-1015">Disulfide bond</keyword>
<reference evidence="8 9" key="1">
    <citation type="submission" date="2024-06" db="EMBL/GenBank/DDBJ databases">
        <title>A chromosome level genome sequence of Diviner's sage (Salvia divinorum).</title>
        <authorList>
            <person name="Ford S.A."/>
            <person name="Ro D.-K."/>
            <person name="Ness R.W."/>
            <person name="Phillips M.A."/>
        </authorList>
    </citation>
    <scope>NUCLEOTIDE SEQUENCE [LARGE SCALE GENOMIC DNA]</scope>
    <source>
        <strain evidence="8">SAF-2024a</strain>
        <tissue evidence="8">Leaf</tissue>
    </source>
</reference>
<comment type="similarity">
    <text evidence="2">Belongs to the plant rapid alkalinization factor (RALF) family.</text>
</comment>
<gene>
    <name evidence="8" type="ORF">AAHA92_04937</name>
</gene>
<keyword evidence="9" id="KW-1185">Reference proteome</keyword>
<sequence length="162" mass="17057">MAKMLAVAVMVTLLAFSASVEPSSAQGAYKLPNPPLPSSGHPYHRGCSKATKCRGGPPRVRKLLTIVKNVDHAGKGLQQVVKVGRMSKMLDVIVATLLAFSAVVEPSSAEATTVGLWKLSPKNPPLPVSGNPYRRGCSTATRCRGGTPSARKLLTILKNATN</sequence>
<feature type="signal peptide" evidence="7">
    <location>
        <begin position="1"/>
        <end position="25"/>
    </location>
</feature>
<organism evidence="8 9">
    <name type="scientific">Salvia divinorum</name>
    <name type="common">Maria pastora</name>
    <name type="synonym">Diviner's sage</name>
    <dbReference type="NCBI Taxonomy" id="28513"/>
    <lineage>
        <taxon>Eukaryota</taxon>
        <taxon>Viridiplantae</taxon>
        <taxon>Streptophyta</taxon>
        <taxon>Embryophyta</taxon>
        <taxon>Tracheophyta</taxon>
        <taxon>Spermatophyta</taxon>
        <taxon>Magnoliopsida</taxon>
        <taxon>eudicotyledons</taxon>
        <taxon>Gunneridae</taxon>
        <taxon>Pentapetalae</taxon>
        <taxon>asterids</taxon>
        <taxon>lamiids</taxon>
        <taxon>Lamiales</taxon>
        <taxon>Lamiaceae</taxon>
        <taxon>Nepetoideae</taxon>
        <taxon>Mentheae</taxon>
        <taxon>Salviinae</taxon>
        <taxon>Salvia</taxon>
        <taxon>Salvia subgen. Calosphace</taxon>
    </lineage>
</organism>
<evidence type="ECO:0000313" key="9">
    <source>
        <dbReference type="Proteomes" id="UP001567538"/>
    </source>
</evidence>
<evidence type="ECO:0000256" key="5">
    <source>
        <dbReference type="ARBA" id="ARBA00022729"/>
    </source>
</evidence>
<dbReference type="EMBL" id="JBEAFC010000003">
    <property type="protein sequence ID" value="KAL1562348.1"/>
    <property type="molecule type" value="Genomic_DNA"/>
</dbReference>
<evidence type="ECO:0000256" key="3">
    <source>
        <dbReference type="ARBA" id="ARBA00022525"/>
    </source>
</evidence>
<dbReference type="GO" id="GO:0005576">
    <property type="term" value="C:extracellular region"/>
    <property type="evidence" value="ECO:0007669"/>
    <property type="project" value="UniProtKB-SubCell"/>
</dbReference>
<comment type="subcellular location">
    <subcellularLocation>
        <location evidence="1">Secreted</location>
    </subcellularLocation>
</comment>
<keyword evidence="5 7" id="KW-0732">Signal</keyword>
<evidence type="ECO:0000256" key="7">
    <source>
        <dbReference type="SAM" id="SignalP"/>
    </source>
</evidence>
<protein>
    <submittedName>
        <fullName evidence="8">Uncharacterized protein</fullName>
    </submittedName>
</protein>
<proteinExistence type="inferred from homology"/>